<sequence>MNDIADELGSAGRDVRYISNEMASFSQVLRLVHSSLEDSTKLVGSSIIQSAVDTLPQLVEQCGMVHEEANGLMLSLKPQSGKDSSLPFIKRVRFLFQKSRMTVLRSLLDSSKSTLNLLLVTLNIEMAKMKNPNKALMDQLQSERRAFIKVVASQTKALDEALKEVEKAKKETAKLKVKADKEKQKQDELARKASVKNGPIAEDASHLSPPPIYSLPAPSVTQFVYTPPEITMAPQTAVMTLALSLEAPKPAESPSDQTKQTPASTGDASSPPPDYFDFNAPPSFGMPPPPYINMQPPSNPPNKPEPNKRVFSDPGPGVQNQFSNGNLRPDNPIRERSRSPYGSSRKPQEDPLNVPRKRPSQNFQPEPPPLPRRPVPPSPSTPPQNGTSPNTKPQTYKAYRPPPPPPPPEPPKPYQSSTPRNDIPPPPCPLHGKKYISLQAYSPHDPGHLSLPIFSTLVDVVSNTPSSSSFSSDLPYPTAFDSSSSVTKHYWQASLGNRRGPRGLLPCDIVCEIDDQRVGSTLRENWFAGQTQLVADGEGRVWVGPVGV</sequence>
<feature type="compositionally biased region" description="Pro residues" evidence="1">
    <location>
        <begin position="400"/>
        <end position="413"/>
    </location>
</feature>
<evidence type="ECO:0008006" key="4">
    <source>
        <dbReference type="Google" id="ProtNLM"/>
    </source>
</evidence>
<feature type="region of interest" description="Disordered" evidence="1">
    <location>
        <begin position="177"/>
        <end position="209"/>
    </location>
</feature>
<evidence type="ECO:0000313" key="2">
    <source>
        <dbReference type="EMBL" id="KAF2018479.1"/>
    </source>
</evidence>
<name>A0A6A5XZQ7_9PLEO</name>
<keyword evidence="3" id="KW-1185">Reference proteome</keyword>
<feature type="compositionally biased region" description="Basic and acidic residues" evidence="1">
    <location>
        <begin position="177"/>
        <end position="191"/>
    </location>
</feature>
<dbReference type="OrthoDB" id="1394818at2759"/>
<dbReference type="GeneID" id="54285132"/>
<accession>A0A6A5XZQ7</accession>
<organism evidence="2 3">
    <name type="scientific">Aaosphaeria arxii CBS 175.79</name>
    <dbReference type="NCBI Taxonomy" id="1450172"/>
    <lineage>
        <taxon>Eukaryota</taxon>
        <taxon>Fungi</taxon>
        <taxon>Dikarya</taxon>
        <taxon>Ascomycota</taxon>
        <taxon>Pezizomycotina</taxon>
        <taxon>Dothideomycetes</taxon>
        <taxon>Pleosporomycetidae</taxon>
        <taxon>Pleosporales</taxon>
        <taxon>Pleosporales incertae sedis</taxon>
        <taxon>Aaosphaeria</taxon>
    </lineage>
</organism>
<evidence type="ECO:0000256" key="1">
    <source>
        <dbReference type="SAM" id="MobiDB-lite"/>
    </source>
</evidence>
<reference evidence="2" key="1">
    <citation type="journal article" date="2020" name="Stud. Mycol.">
        <title>101 Dothideomycetes genomes: a test case for predicting lifestyles and emergence of pathogens.</title>
        <authorList>
            <person name="Haridas S."/>
            <person name="Albert R."/>
            <person name="Binder M."/>
            <person name="Bloem J."/>
            <person name="Labutti K."/>
            <person name="Salamov A."/>
            <person name="Andreopoulos B."/>
            <person name="Baker S."/>
            <person name="Barry K."/>
            <person name="Bills G."/>
            <person name="Bluhm B."/>
            <person name="Cannon C."/>
            <person name="Castanera R."/>
            <person name="Culley D."/>
            <person name="Daum C."/>
            <person name="Ezra D."/>
            <person name="Gonzalez J."/>
            <person name="Henrissat B."/>
            <person name="Kuo A."/>
            <person name="Liang C."/>
            <person name="Lipzen A."/>
            <person name="Lutzoni F."/>
            <person name="Magnuson J."/>
            <person name="Mondo S."/>
            <person name="Nolan M."/>
            <person name="Ohm R."/>
            <person name="Pangilinan J."/>
            <person name="Park H.-J."/>
            <person name="Ramirez L."/>
            <person name="Alfaro M."/>
            <person name="Sun H."/>
            <person name="Tritt A."/>
            <person name="Yoshinaga Y."/>
            <person name="Zwiers L.-H."/>
            <person name="Turgeon B."/>
            <person name="Goodwin S."/>
            <person name="Spatafora J."/>
            <person name="Crous P."/>
            <person name="Grigoriev I."/>
        </authorList>
    </citation>
    <scope>NUCLEOTIDE SEQUENCE</scope>
    <source>
        <strain evidence="2">CBS 175.79</strain>
    </source>
</reference>
<feature type="compositionally biased region" description="Pro residues" evidence="1">
    <location>
        <begin position="284"/>
        <end position="304"/>
    </location>
</feature>
<feature type="region of interest" description="Disordered" evidence="1">
    <location>
        <begin position="247"/>
        <end position="431"/>
    </location>
</feature>
<dbReference type="EMBL" id="ML978068">
    <property type="protein sequence ID" value="KAF2018479.1"/>
    <property type="molecule type" value="Genomic_DNA"/>
</dbReference>
<feature type="compositionally biased region" description="Pro residues" evidence="1">
    <location>
        <begin position="365"/>
        <end position="382"/>
    </location>
</feature>
<dbReference type="Proteomes" id="UP000799778">
    <property type="component" value="Unassembled WGS sequence"/>
</dbReference>
<feature type="compositionally biased region" description="Polar residues" evidence="1">
    <location>
        <begin position="254"/>
        <end position="268"/>
    </location>
</feature>
<dbReference type="RefSeq" id="XP_033386818.1">
    <property type="nucleotide sequence ID" value="XM_033527735.1"/>
</dbReference>
<proteinExistence type="predicted"/>
<dbReference type="AlphaFoldDB" id="A0A6A5XZQ7"/>
<evidence type="ECO:0000313" key="3">
    <source>
        <dbReference type="Proteomes" id="UP000799778"/>
    </source>
</evidence>
<protein>
    <recommendedName>
        <fullName evidence="4">Fungal N-terminal domain-containing protein</fullName>
    </recommendedName>
</protein>
<gene>
    <name evidence="2" type="ORF">BU24DRAFT_421463</name>
</gene>